<keyword evidence="12" id="KW-0328">Glycosyltransferase</keyword>
<feature type="site" description="Transition state stabilizer" evidence="9">
    <location>
        <position position="212"/>
    </location>
</feature>
<evidence type="ECO:0000259" key="11">
    <source>
        <dbReference type="Pfam" id="PF04413"/>
    </source>
</evidence>
<comment type="similarity">
    <text evidence="10">Belongs to the glycosyltransferase group 1 family.</text>
</comment>
<dbReference type="Gene3D" id="3.40.50.11720">
    <property type="entry name" value="3-Deoxy-D-manno-octulosonic-acid transferase, N-terminal domain"/>
    <property type="match status" value="1"/>
</dbReference>
<protein>
    <recommendedName>
        <fullName evidence="4 10">3-deoxy-D-manno-octulosonic acid transferase</fullName>
        <shortName evidence="10">Kdo transferase</shortName>
        <ecNumber evidence="3 10">2.4.99.12</ecNumber>
    </recommendedName>
    <alternativeName>
        <fullName evidence="6 10">Lipid IV(A) 3-deoxy-D-manno-octulosonic acid transferase</fullName>
    </alternativeName>
</protein>
<dbReference type="UniPathway" id="UPA00958"/>
<dbReference type="AlphaFoldDB" id="A0A7W9VVP4"/>
<dbReference type="SUPFAM" id="SSF53756">
    <property type="entry name" value="UDP-Glycosyltransferase/glycogen phosphorylase"/>
    <property type="match status" value="1"/>
</dbReference>
<comment type="catalytic activity">
    <reaction evidence="7 10">
        <text>lipid IVA (E. coli) + CMP-3-deoxy-beta-D-manno-octulosonate = alpha-Kdo-(2-&gt;6)-lipid IVA (E. coli) + CMP + H(+)</text>
        <dbReference type="Rhea" id="RHEA:28066"/>
        <dbReference type="ChEBI" id="CHEBI:15378"/>
        <dbReference type="ChEBI" id="CHEBI:58603"/>
        <dbReference type="ChEBI" id="CHEBI:60364"/>
        <dbReference type="ChEBI" id="CHEBI:60377"/>
        <dbReference type="ChEBI" id="CHEBI:85987"/>
        <dbReference type="EC" id="2.4.99.12"/>
    </reaction>
</comment>
<evidence type="ECO:0000256" key="6">
    <source>
        <dbReference type="ARBA" id="ARBA00031445"/>
    </source>
</evidence>
<evidence type="ECO:0000256" key="3">
    <source>
        <dbReference type="ARBA" id="ARBA00012621"/>
    </source>
</evidence>
<feature type="active site" description="Proton acceptor" evidence="8">
    <location>
        <position position="68"/>
    </location>
</feature>
<dbReference type="Pfam" id="PF04413">
    <property type="entry name" value="Glycos_transf_N"/>
    <property type="match status" value="1"/>
</dbReference>
<evidence type="ECO:0000256" key="4">
    <source>
        <dbReference type="ARBA" id="ARBA00019077"/>
    </source>
</evidence>
<feature type="site" description="Transition state stabilizer" evidence="9">
    <location>
        <position position="136"/>
    </location>
</feature>
<evidence type="ECO:0000256" key="5">
    <source>
        <dbReference type="ARBA" id="ARBA00022679"/>
    </source>
</evidence>
<keyword evidence="5 10" id="KW-0808">Transferase</keyword>
<keyword evidence="10" id="KW-1003">Cell membrane</keyword>
<dbReference type="InterPro" id="IPR039901">
    <property type="entry name" value="Kdotransferase"/>
</dbReference>
<comment type="function">
    <text evidence="1 10">Involved in lipopolysaccharide (LPS) biosynthesis. Catalyzes the transfer of 3-deoxy-D-manno-octulosonate (Kdo) residue(s) from CMP-Kdo to lipid IV(A), the tetraacyldisaccharide-1,4'-bisphosphate precursor of lipid A.</text>
</comment>
<dbReference type="InterPro" id="IPR038107">
    <property type="entry name" value="Glycos_transf_N_sf"/>
</dbReference>
<reference evidence="12 13" key="1">
    <citation type="submission" date="2020-08" db="EMBL/GenBank/DDBJ databases">
        <title>Genomic Encyclopedia of Type Strains, Phase IV (KMG-IV): sequencing the most valuable type-strain genomes for metagenomic binning, comparative biology and taxonomic classification.</title>
        <authorList>
            <person name="Goeker M."/>
        </authorList>
    </citation>
    <scope>NUCLEOTIDE SEQUENCE [LARGE SCALE GENOMIC DNA]</scope>
    <source>
        <strain evidence="12 13">DSM 11099</strain>
    </source>
</reference>
<keyword evidence="10" id="KW-0472">Membrane</keyword>
<keyword evidence="13" id="KW-1185">Reference proteome</keyword>
<dbReference type="PANTHER" id="PTHR42755:SF1">
    <property type="entry name" value="3-DEOXY-D-MANNO-OCTULOSONIC ACID TRANSFERASE, MITOCHONDRIAL-RELATED"/>
    <property type="match status" value="1"/>
</dbReference>
<gene>
    <name evidence="12" type="ORF">HNR59_002291</name>
</gene>
<dbReference type="GO" id="GO:0009245">
    <property type="term" value="P:lipid A biosynthetic process"/>
    <property type="evidence" value="ECO:0007669"/>
    <property type="project" value="TreeGrafter"/>
</dbReference>
<evidence type="ECO:0000256" key="2">
    <source>
        <dbReference type="ARBA" id="ARBA00004713"/>
    </source>
</evidence>
<dbReference type="PANTHER" id="PTHR42755">
    <property type="entry name" value="3-DEOXY-MANNO-OCTULOSONATE CYTIDYLYLTRANSFERASE"/>
    <property type="match status" value="1"/>
</dbReference>
<dbReference type="Proteomes" id="UP000533306">
    <property type="component" value="Unassembled WGS sequence"/>
</dbReference>
<comment type="pathway">
    <text evidence="2 10">Bacterial outer membrane biogenesis; LPS core biosynthesis.</text>
</comment>
<dbReference type="InterPro" id="IPR007507">
    <property type="entry name" value="Glycos_transf_N"/>
</dbReference>
<accession>A0A7W9VVP4</accession>
<evidence type="ECO:0000256" key="10">
    <source>
        <dbReference type="RuleBase" id="RU365103"/>
    </source>
</evidence>
<proteinExistence type="inferred from homology"/>
<evidence type="ECO:0000256" key="7">
    <source>
        <dbReference type="ARBA" id="ARBA00049183"/>
    </source>
</evidence>
<dbReference type="GO" id="GO:0005886">
    <property type="term" value="C:plasma membrane"/>
    <property type="evidence" value="ECO:0007669"/>
    <property type="project" value="UniProtKB-SubCell"/>
</dbReference>
<dbReference type="EC" id="2.4.99.12" evidence="3 10"/>
<evidence type="ECO:0000313" key="13">
    <source>
        <dbReference type="Proteomes" id="UP000533306"/>
    </source>
</evidence>
<organism evidence="12 13">
    <name type="scientific">Aquamicrobium lusatiense</name>
    <dbReference type="NCBI Taxonomy" id="89772"/>
    <lineage>
        <taxon>Bacteria</taxon>
        <taxon>Pseudomonadati</taxon>
        <taxon>Pseudomonadota</taxon>
        <taxon>Alphaproteobacteria</taxon>
        <taxon>Hyphomicrobiales</taxon>
        <taxon>Phyllobacteriaceae</taxon>
        <taxon>Aquamicrobium</taxon>
    </lineage>
</organism>
<evidence type="ECO:0000256" key="8">
    <source>
        <dbReference type="PIRSR" id="PIRSR639901-1"/>
    </source>
</evidence>
<feature type="domain" description="3-deoxy-D-manno-octulosonic-acid transferase N-terminal" evidence="11">
    <location>
        <begin position="42"/>
        <end position="214"/>
    </location>
</feature>
<evidence type="ECO:0000313" key="12">
    <source>
        <dbReference type="EMBL" id="MBB6012946.1"/>
    </source>
</evidence>
<comment type="caution">
    <text evidence="12">The sequence shown here is derived from an EMBL/GenBank/DDBJ whole genome shotgun (WGS) entry which is preliminary data.</text>
</comment>
<comment type="subcellular location">
    <subcellularLocation>
        <location evidence="10">Cell membrane</location>
    </subcellularLocation>
</comment>
<dbReference type="GO" id="GO:0043842">
    <property type="term" value="F:Kdo transferase activity"/>
    <property type="evidence" value="ECO:0007669"/>
    <property type="project" value="UniProtKB-EC"/>
</dbReference>
<name>A0A7W9VVP4_9HYPH</name>
<dbReference type="Gene3D" id="3.40.50.2000">
    <property type="entry name" value="Glycogen Phosphorylase B"/>
    <property type="match status" value="1"/>
</dbReference>
<evidence type="ECO:0000256" key="1">
    <source>
        <dbReference type="ARBA" id="ARBA00003394"/>
    </source>
</evidence>
<dbReference type="GO" id="GO:0009244">
    <property type="term" value="P:lipopolysaccharide core region biosynthetic process"/>
    <property type="evidence" value="ECO:0007669"/>
    <property type="project" value="UniProtKB-UniRule"/>
</dbReference>
<dbReference type="FunFam" id="3.40.50.11720:FF:000001">
    <property type="entry name" value="3-deoxy-D-manno-octulosonic acid transferase"/>
    <property type="match status" value="1"/>
</dbReference>
<dbReference type="RefSeq" id="WP_183830094.1">
    <property type="nucleotide sequence ID" value="NZ_JACHEU010000001.1"/>
</dbReference>
<sequence length="438" mass="47551">MSERAARTLLTLYRYAGAAAFPLMGPYVAWRASKGKEDKGRSKERYGIAGQQRPDGPLIWFHAASVGETIAIVPLVQTILSYGVNIVLTTGTVTSAKVVRERLGDSVIHQYVPLDIKPAVSRFLNHWHPDLAIIAESEIWPMTILELGARNIPQVLVNGRMSDKSFASWTKRASLAEALFENFSHVVAQSEIDGERFRTLGARPVSVSGNLKVDTPPPPVDEKALLVLQRQIGARPTWAAVSTHDGEEKMAAEIHAALRKRHPGLLTIVVPRHPARADELAQEIGAMGLRLVRRSSGEPVAADTDILLGDTIGEMGLYLRLTEIAFVGRSLSSTGGQNPLEPAMLDTAILAGRDVQNFREAYKNLIDAGGAKLVRDRNMLAGAVNYLLANPDARRGMMVAAAATVQNMRGALAATMKALEPFIHPLIVQSRLHRAGKG</sequence>
<keyword evidence="10" id="KW-0448">Lipopolysaccharide biosynthesis</keyword>
<dbReference type="EMBL" id="JACHEU010000001">
    <property type="protein sequence ID" value="MBB6012946.1"/>
    <property type="molecule type" value="Genomic_DNA"/>
</dbReference>
<dbReference type="NCBIfam" id="NF004387">
    <property type="entry name" value="PRK05749.1-3"/>
    <property type="match status" value="1"/>
</dbReference>
<evidence type="ECO:0000256" key="9">
    <source>
        <dbReference type="PIRSR" id="PIRSR639901-2"/>
    </source>
</evidence>